<sequence length="231" mass="23947">MTTSSTDRPTHPAHAGPQPSATGGRAWAVSGVVGALVAFVTLFFLSVELTNVDESLLGDNARLVQAIQGDKTIVWIVQAGTSLAALLVLVFGAGLRRRLAQDEPDGSLLPLLAFAGMLLVAAMLLVGGGISTELYHGLRRYADADPDTIAANLAIYNTMAWLWAGAGLSAGAVAVAGFRRRVVGRGLAVFSAAMAALIALTQLFPVQYIALVPGVLWVVVAGAAFALGKRR</sequence>
<dbReference type="OrthoDB" id="3574827at2"/>
<dbReference type="RefSeq" id="WP_146087448.1">
    <property type="nucleotide sequence ID" value="NZ_FNVO01000009.1"/>
</dbReference>
<evidence type="ECO:0000256" key="1">
    <source>
        <dbReference type="SAM" id="MobiDB-lite"/>
    </source>
</evidence>
<keyword evidence="2" id="KW-1133">Transmembrane helix</keyword>
<evidence type="ECO:0008006" key="5">
    <source>
        <dbReference type="Google" id="ProtNLM"/>
    </source>
</evidence>
<dbReference type="EMBL" id="FNVO01000009">
    <property type="protein sequence ID" value="SEG68924.1"/>
    <property type="molecule type" value="Genomic_DNA"/>
</dbReference>
<feature type="transmembrane region" description="Helical" evidence="2">
    <location>
        <begin position="73"/>
        <end position="95"/>
    </location>
</feature>
<evidence type="ECO:0000313" key="3">
    <source>
        <dbReference type="EMBL" id="SEG68924.1"/>
    </source>
</evidence>
<evidence type="ECO:0000313" key="4">
    <source>
        <dbReference type="Proteomes" id="UP000236723"/>
    </source>
</evidence>
<dbReference type="AlphaFoldDB" id="A0A1H6C7I4"/>
<protein>
    <recommendedName>
        <fullName evidence="5">DUF4386 domain-containing protein</fullName>
    </recommendedName>
</protein>
<feature type="transmembrane region" description="Helical" evidence="2">
    <location>
        <begin position="26"/>
        <end position="47"/>
    </location>
</feature>
<feature type="transmembrane region" description="Helical" evidence="2">
    <location>
        <begin position="182"/>
        <end position="200"/>
    </location>
</feature>
<keyword evidence="2" id="KW-0812">Transmembrane</keyword>
<accession>A0A1H6C7I4</accession>
<proteinExistence type="predicted"/>
<keyword evidence="2" id="KW-0472">Membrane</keyword>
<feature type="transmembrane region" description="Helical" evidence="2">
    <location>
        <begin position="107"/>
        <end position="130"/>
    </location>
</feature>
<organism evidence="3 4">
    <name type="scientific">Thermomonospora echinospora</name>
    <dbReference type="NCBI Taxonomy" id="1992"/>
    <lineage>
        <taxon>Bacteria</taxon>
        <taxon>Bacillati</taxon>
        <taxon>Actinomycetota</taxon>
        <taxon>Actinomycetes</taxon>
        <taxon>Streptosporangiales</taxon>
        <taxon>Thermomonosporaceae</taxon>
        <taxon>Thermomonospora</taxon>
    </lineage>
</organism>
<evidence type="ECO:0000256" key="2">
    <source>
        <dbReference type="SAM" id="Phobius"/>
    </source>
</evidence>
<dbReference type="Proteomes" id="UP000236723">
    <property type="component" value="Unassembled WGS sequence"/>
</dbReference>
<gene>
    <name evidence="3" type="ORF">SAMN04489712_10932</name>
</gene>
<feature type="transmembrane region" description="Helical" evidence="2">
    <location>
        <begin position="206"/>
        <end position="227"/>
    </location>
</feature>
<feature type="transmembrane region" description="Helical" evidence="2">
    <location>
        <begin position="150"/>
        <end position="175"/>
    </location>
</feature>
<feature type="region of interest" description="Disordered" evidence="1">
    <location>
        <begin position="1"/>
        <end position="23"/>
    </location>
</feature>
<name>A0A1H6C7I4_9ACTN</name>
<reference evidence="4" key="1">
    <citation type="submission" date="2016-10" db="EMBL/GenBank/DDBJ databases">
        <authorList>
            <person name="Varghese N."/>
            <person name="Submissions S."/>
        </authorList>
    </citation>
    <scope>NUCLEOTIDE SEQUENCE [LARGE SCALE GENOMIC DNA]</scope>
    <source>
        <strain evidence="4">DSM 43163</strain>
    </source>
</reference>
<keyword evidence="4" id="KW-1185">Reference proteome</keyword>